<sequence length="415" mass="44567">MSEGLAERLFGQLREAGFDGVGITRECYAEGETRALDIVEAEARRLGLETMRDAGANLWATLPGQEPGLPAIACGSHLDSVPQGGNFDGAAGVLAGLLALSRLREAGFRPRRSIRLLALRGEESAFYGQAYLGSSALFGRLKAEDLAATNVASGRTLRQAMASVGVDVARVERGEALIDPASLACWLELHIEQGPVLLARDMPAAVVTGIRGNVRHRAVECLGEAGHSGAVPRWLRRDTVFAVAELITRLDRHWRTLLERGRDLVVTSGIIGTDPAEHALARIPGRMTFSLDIRSQSPETLEAFYDLFLSECAGIAQERGVRFIPGRRVEAAPARMDAGLIEILRKHLQAMGQQDEPIPSGAGHDAAVFANAGVPSGMIFVRNAHGSHNPKEAMAMDDFHVGAELLRRALQELAA</sequence>
<feature type="binding site" evidence="3">
    <location>
        <position position="88"/>
    </location>
    <ligand>
        <name>Zn(2+)</name>
        <dbReference type="ChEBI" id="CHEBI:29105"/>
        <label>2</label>
    </ligand>
</feature>
<dbReference type="GO" id="GO:0046872">
    <property type="term" value="F:metal ion binding"/>
    <property type="evidence" value="ECO:0007669"/>
    <property type="project" value="UniProtKB-KW"/>
</dbReference>
<reference evidence="4 5" key="1">
    <citation type="journal article" date="2015" name="Int. J. Syst. Evol. Microbiol.">
        <title>Roseomonas oryzae sp. nov., isolated from paddy rhizosphere soil.</title>
        <authorList>
            <person name="Ramaprasad E.V."/>
            <person name="Sasikala Ch."/>
            <person name="Ramana Ch.V."/>
        </authorList>
    </citation>
    <scope>NUCLEOTIDE SEQUENCE [LARGE SCALE GENOMIC DNA]</scope>
    <source>
        <strain evidence="4 5">KCTC 42542</strain>
    </source>
</reference>
<comment type="caution">
    <text evidence="4">The sequence shown here is derived from an EMBL/GenBank/DDBJ whole genome shotgun (WGS) entry which is preliminary data.</text>
</comment>
<feature type="binding site" evidence="3">
    <location>
        <position position="88"/>
    </location>
    <ligand>
        <name>Zn(2+)</name>
        <dbReference type="ChEBI" id="CHEBI:29105"/>
        <label>1</label>
    </ligand>
</feature>
<feature type="binding site" evidence="3">
    <location>
        <position position="77"/>
    </location>
    <ligand>
        <name>Zn(2+)</name>
        <dbReference type="ChEBI" id="CHEBI:29105"/>
        <label>1</label>
    </ligand>
</feature>
<dbReference type="InterPro" id="IPR036264">
    <property type="entry name" value="Bact_exopeptidase_dim_dom"/>
</dbReference>
<dbReference type="NCBIfam" id="TIGR01879">
    <property type="entry name" value="hydantase"/>
    <property type="match status" value="1"/>
</dbReference>
<dbReference type="Gene3D" id="3.40.630.10">
    <property type="entry name" value="Zn peptidases"/>
    <property type="match status" value="1"/>
</dbReference>
<dbReference type="InterPro" id="IPR002933">
    <property type="entry name" value="Peptidase_M20"/>
</dbReference>
<accession>A0A5B2TGG8</accession>
<proteinExistence type="inferred from homology"/>
<feature type="binding site" evidence="3">
    <location>
        <position position="388"/>
    </location>
    <ligand>
        <name>Zn(2+)</name>
        <dbReference type="ChEBI" id="CHEBI:29105"/>
        <label>2</label>
    </ligand>
</feature>
<keyword evidence="3" id="KW-0862">Zinc</keyword>
<dbReference type="Pfam" id="PF01546">
    <property type="entry name" value="Peptidase_M20"/>
    <property type="match status" value="1"/>
</dbReference>
<name>A0A5B2TGG8_9PROT</name>
<evidence type="ECO:0000256" key="1">
    <source>
        <dbReference type="ARBA" id="ARBA00006153"/>
    </source>
</evidence>
<feature type="binding site" evidence="3">
    <location>
        <position position="190"/>
    </location>
    <ligand>
        <name>Zn(2+)</name>
        <dbReference type="ChEBI" id="CHEBI:29105"/>
        <label>1</label>
    </ligand>
</feature>
<evidence type="ECO:0000313" key="5">
    <source>
        <dbReference type="Proteomes" id="UP000322110"/>
    </source>
</evidence>
<gene>
    <name evidence="4" type="ORF">F0Q34_10075</name>
</gene>
<dbReference type="GO" id="GO:0016813">
    <property type="term" value="F:hydrolase activity, acting on carbon-nitrogen (but not peptide) bonds, in linear amidines"/>
    <property type="evidence" value="ECO:0007669"/>
    <property type="project" value="InterPro"/>
</dbReference>
<comment type="similarity">
    <text evidence="1">Belongs to the peptidase M20 family.</text>
</comment>
<evidence type="ECO:0000256" key="2">
    <source>
        <dbReference type="ARBA" id="ARBA00022801"/>
    </source>
</evidence>
<feature type="binding site" evidence="3">
    <location>
        <position position="123"/>
    </location>
    <ligand>
        <name>Zn(2+)</name>
        <dbReference type="ChEBI" id="CHEBI:29105"/>
        <label>2</label>
    </ligand>
</feature>
<keyword evidence="3" id="KW-0479">Metal-binding</keyword>
<keyword evidence="5" id="KW-1185">Reference proteome</keyword>
<dbReference type="SUPFAM" id="SSF55031">
    <property type="entry name" value="Bacterial exopeptidase dimerisation domain"/>
    <property type="match status" value="1"/>
</dbReference>
<evidence type="ECO:0000313" key="4">
    <source>
        <dbReference type="EMBL" id="KAA2213567.1"/>
    </source>
</evidence>
<dbReference type="PANTHER" id="PTHR32494">
    <property type="entry name" value="ALLANTOATE DEIMINASE-RELATED"/>
    <property type="match status" value="1"/>
</dbReference>
<dbReference type="SUPFAM" id="SSF53187">
    <property type="entry name" value="Zn-dependent exopeptidases"/>
    <property type="match status" value="1"/>
</dbReference>
<dbReference type="InterPro" id="IPR010158">
    <property type="entry name" value="Amidase_Cbmase"/>
</dbReference>
<dbReference type="Proteomes" id="UP000322110">
    <property type="component" value="Unassembled WGS sequence"/>
</dbReference>
<keyword evidence="2 4" id="KW-0378">Hydrolase</keyword>
<dbReference type="AlphaFoldDB" id="A0A5B2TGG8"/>
<comment type="cofactor">
    <cofactor evidence="3">
        <name>Zn(2+)</name>
        <dbReference type="ChEBI" id="CHEBI:29105"/>
    </cofactor>
    <text evidence="3">Binds 2 Zn(2+) ions per subunit.</text>
</comment>
<dbReference type="PANTHER" id="PTHR32494:SF5">
    <property type="entry name" value="ALLANTOATE AMIDOHYDROLASE"/>
    <property type="match status" value="1"/>
</dbReference>
<dbReference type="OrthoDB" id="9808195at2"/>
<dbReference type="PIRSF" id="PIRSF001235">
    <property type="entry name" value="Amidase_carbamoylase"/>
    <property type="match status" value="1"/>
</dbReference>
<protein>
    <submittedName>
        <fullName evidence="4">Zn-dependent hydrolase</fullName>
    </submittedName>
</protein>
<dbReference type="RefSeq" id="WP_149812071.1">
    <property type="nucleotide sequence ID" value="NZ_VUKA01000003.1"/>
</dbReference>
<dbReference type="EMBL" id="VUKA01000003">
    <property type="protein sequence ID" value="KAA2213567.1"/>
    <property type="molecule type" value="Genomic_DNA"/>
</dbReference>
<evidence type="ECO:0000256" key="3">
    <source>
        <dbReference type="PIRSR" id="PIRSR001235-1"/>
    </source>
</evidence>
<organism evidence="4 5">
    <name type="scientific">Teichococcus oryzae</name>
    <dbReference type="NCBI Taxonomy" id="1608942"/>
    <lineage>
        <taxon>Bacteria</taxon>
        <taxon>Pseudomonadati</taxon>
        <taxon>Pseudomonadota</taxon>
        <taxon>Alphaproteobacteria</taxon>
        <taxon>Acetobacterales</taxon>
        <taxon>Roseomonadaceae</taxon>
        <taxon>Roseomonas</taxon>
    </lineage>
</organism>
<dbReference type="Gene3D" id="3.30.70.360">
    <property type="match status" value="1"/>
</dbReference>